<dbReference type="AlphaFoldDB" id="Q8UI33"/>
<dbReference type="HOGENOM" id="CLU_3148647_0_0_5"/>
<dbReference type="Proteomes" id="UP000000813">
    <property type="component" value="Chromosome circular"/>
</dbReference>
<name>Q8UI33_AGRFC</name>
<protein>
    <submittedName>
        <fullName evidence="1">Uncharacterized protein</fullName>
    </submittedName>
</protein>
<reference evidence="1 2" key="1">
    <citation type="journal article" date="2001" name="Science">
        <title>The genome of the natural genetic engineer Agrobacterium tumefaciens C58.</title>
        <authorList>
            <person name="Wood D.W."/>
            <person name="Setubal J.C."/>
            <person name="Kaul R."/>
            <person name="Monks D.E."/>
            <person name="Kitajima J.P."/>
            <person name="Okura V.K."/>
            <person name="Zhou Y."/>
            <person name="Chen L."/>
            <person name="Wood G.E."/>
            <person name="Almeida N.F.Jr."/>
            <person name="Woo L."/>
            <person name="Chen Y."/>
            <person name="Paulsen I.T."/>
            <person name="Eisen J.A."/>
            <person name="Karp P.D."/>
            <person name="Bovee D.Sr."/>
            <person name="Chapman P."/>
            <person name="Clendenning J."/>
            <person name="Deatherage G."/>
            <person name="Gillet W."/>
            <person name="Grant C."/>
            <person name="Kutyavin T."/>
            <person name="Levy R."/>
            <person name="Li M.J."/>
            <person name="McClelland E."/>
            <person name="Palmieri A."/>
            <person name="Raymond C."/>
            <person name="Rouse G."/>
            <person name="Saenphimmachak C."/>
            <person name="Wu Z."/>
            <person name="Romero P."/>
            <person name="Gordon D."/>
            <person name="Zhang S."/>
            <person name="Yoo H."/>
            <person name="Tao Y."/>
            <person name="Biddle P."/>
            <person name="Jung M."/>
            <person name="Krespan W."/>
            <person name="Perry M."/>
            <person name="Gordon-Kamm B."/>
            <person name="Liao L."/>
            <person name="Kim S."/>
            <person name="Hendrick C."/>
            <person name="Zhao Z.Y."/>
            <person name="Dolan M."/>
            <person name="Chumley F."/>
            <person name="Tingey S.V."/>
            <person name="Tomb J.F."/>
            <person name="Gordon M.P."/>
            <person name="Olson M.V."/>
            <person name="Nester E.W."/>
        </authorList>
    </citation>
    <scope>NUCLEOTIDE SEQUENCE [LARGE SCALE GENOMIC DNA]</scope>
    <source>
        <strain evidence="2">C58 / ATCC 33970</strain>
    </source>
</reference>
<dbReference type="PIR" id="AH2633">
    <property type="entry name" value="AH2633"/>
</dbReference>
<gene>
    <name evidence="1" type="ordered locus">Atu0467</name>
</gene>
<dbReference type="STRING" id="176299.Atu0467"/>
<accession>Q8UI33</accession>
<proteinExistence type="predicted"/>
<dbReference type="BioCyc" id="AGRO:ATU0467-MONOMER"/>
<evidence type="ECO:0000313" key="1">
    <source>
        <dbReference type="EMBL" id="AAL41486.1"/>
    </source>
</evidence>
<organism evidence="1 2">
    <name type="scientific">Agrobacterium fabrum (strain C58 / ATCC 33970)</name>
    <name type="common">Agrobacterium tumefaciens (strain C58)</name>
    <dbReference type="NCBI Taxonomy" id="176299"/>
    <lineage>
        <taxon>Bacteria</taxon>
        <taxon>Pseudomonadati</taxon>
        <taxon>Pseudomonadota</taxon>
        <taxon>Alphaproteobacteria</taxon>
        <taxon>Hyphomicrobiales</taxon>
        <taxon>Rhizobiaceae</taxon>
        <taxon>Rhizobium/Agrobacterium group</taxon>
        <taxon>Agrobacterium</taxon>
        <taxon>Agrobacterium tumefaciens complex</taxon>
    </lineage>
</organism>
<keyword evidence="2" id="KW-1185">Reference proteome</keyword>
<dbReference type="EnsemblBacteria" id="AAL41486">
    <property type="protein sequence ID" value="AAL41486"/>
    <property type="gene ID" value="Atu0467"/>
</dbReference>
<dbReference type="EMBL" id="AE007869">
    <property type="protein sequence ID" value="AAL41486.1"/>
    <property type="molecule type" value="Genomic_DNA"/>
</dbReference>
<sequence>MGKGWQSSINSDLRKLSGLRWRPKRKKPPGAARAAFLIAKNNVSMGRH</sequence>
<reference evidence="1 2" key="2">
    <citation type="journal article" date="2001" name="Science">
        <title>Genome sequence of the plant pathogen and biotechnology agent Agrobacterium tumefaciens C58.</title>
        <authorList>
            <person name="Goodner B."/>
            <person name="Hinkle G."/>
            <person name="Gattung S."/>
            <person name="Miller N."/>
            <person name="Blanchard M."/>
            <person name="Qurollo B."/>
            <person name="Goldman B.S."/>
            <person name="Cao Y."/>
            <person name="Askenazi M."/>
            <person name="Halling C."/>
            <person name="Mullin L."/>
            <person name="Houmiel K."/>
            <person name="Gordon J."/>
            <person name="Vaudin M."/>
            <person name="Iartchouk O."/>
            <person name="Epp A."/>
            <person name="Liu F."/>
            <person name="Wollam C."/>
            <person name="Allinger M."/>
            <person name="Doughty D."/>
            <person name="Scott C."/>
            <person name="Lappas C."/>
            <person name="Markelz B."/>
            <person name="Flanagan C."/>
            <person name="Crowell C."/>
            <person name="Gurson J."/>
            <person name="Lomo C."/>
            <person name="Sear C."/>
            <person name="Strub G."/>
            <person name="Cielo C."/>
            <person name="Slater S."/>
        </authorList>
    </citation>
    <scope>NUCLEOTIDE SEQUENCE [LARGE SCALE GENOMIC DNA]</scope>
    <source>
        <strain evidence="2">C58 / ATCC 33970</strain>
    </source>
</reference>
<evidence type="ECO:0000313" key="2">
    <source>
        <dbReference type="Proteomes" id="UP000000813"/>
    </source>
</evidence>
<dbReference type="KEGG" id="atu:Atu0467"/>